<evidence type="ECO:0000313" key="4">
    <source>
        <dbReference type="EMBL" id="TRZ24624.1"/>
    </source>
</evidence>
<name>A0A8K1GVT6_9PASS</name>
<feature type="transmembrane region" description="Helical" evidence="2">
    <location>
        <begin position="29"/>
        <end position="50"/>
    </location>
</feature>
<dbReference type="EMBL" id="SWJQ01001418">
    <property type="protein sequence ID" value="TRZ08248.1"/>
    <property type="molecule type" value="Genomic_DNA"/>
</dbReference>
<evidence type="ECO:0000313" key="6">
    <source>
        <dbReference type="Proteomes" id="UP000796761"/>
    </source>
</evidence>
<accession>A0A8K1GVT6</accession>
<evidence type="ECO:0000256" key="1">
    <source>
        <dbReference type="SAM" id="MobiDB-lite"/>
    </source>
</evidence>
<feature type="region of interest" description="Disordered" evidence="1">
    <location>
        <begin position="74"/>
        <end position="94"/>
    </location>
</feature>
<evidence type="ECO:0000313" key="3">
    <source>
        <dbReference type="EMBL" id="TRZ08248.1"/>
    </source>
</evidence>
<keyword evidence="6" id="KW-1185">Reference proteome</keyword>
<dbReference type="EMBL" id="SWJQ01000007">
    <property type="protein sequence ID" value="TRZ26663.1"/>
    <property type="molecule type" value="Genomic_DNA"/>
</dbReference>
<reference evidence="4" key="1">
    <citation type="submission" date="2019-04" db="EMBL/GenBank/DDBJ databases">
        <title>Genome assembly of Zosterops borbonicus 15179.</title>
        <authorList>
            <person name="Leroy T."/>
            <person name="Anselmetti Y."/>
            <person name="Tilak M.-K."/>
            <person name="Nabholz B."/>
        </authorList>
    </citation>
    <scope>NUCLEOTIDE SEQUENCE</scope>
    <source>
        <strain evidence="4">HGM_15179</strain>
        <tissue evidence="4">Muscle</tissue>
    </source>
</reference>
<comment type="caution">
    <text evidence="4">The sequence shown here is derived from an EMBL/GenBank/DDBJ whole genome shotgun (WGS) entry which is preliminary data.</text>
</comment>
<dbReference type="Proteomes" id="UP000796761">
    <property type="component" value="Unassembled WGS sequence"/>
</dbReference>
<sequence>MVESIKQETGDWFDNLFKGVGLSNIASSWIKTGLLFLFIILIVAIASGLVKSLIMNAIFPTTAPSVHSVTPAIEFPPDSDSSSECDSDIYTPDQ</sequence>
<dbReference type="AlphaFoldDB" id="A0A8K1GVT6"/>
<keyword evidence="2" id="KW-0472">Membrane</keyword>
<keyword evidence="2" id="KW-0812">Transmembrane</keyword>
<dbReference type="EMBL" id="SWJQ01000044">
    <property type="protein sequence ID" value="TRZ24624.1"/>
    <property type="molecule type" value="Genomic_DNA"/>
</dbReference>
<organism evidence="4 6">
    <name type="scientific">Zosterops borbonicus</name>
    <dbReference type="NCBI Taxonomy" id="364589"/>
    <lineage>
        <taxon>Eukaryota</taxon>
        <taxon>Metazoa</taxon>
        <taxon>Chordata</taxon>
        <taxon>Craniata</taxon>
        <taxon>Vertebrata</taxon>
        <taxon>Euteleostomi</taxon>
        <taxon>Archelosauria</taxon>
        <taxon>Archosauria</taxon>
        <taxon>Dinosauria</taxon>
        <taxon>Saurischia</taxon>
        <taxon>Theropoda</taxon>
        <taxon>Coelurosauria</taxon>
        <taxon>Aves</taxon>
        <taxon>Neognathae</taxon>
        <taxon>Neoaves</taxon>
        <taxon>Telluraves</taxon>
        <taxon>Australaves</taxon>
        <taxon>Passeriformes</taxon>
        <taxon>Sylvioidea</taxon>
        <taxon>Zosteropidae</taxon>
        <taxon>Zosterops</taxon>
    </lineage>
</organism>
<evidence type="ECO:0000313" key="5">
    <source>
        <dbReference type="EMBL" id="TRZ26663.1"/>
    </source>
</evidence>
<evidence type="ECO:0000256" key="2">
    <source>
        <dbReference type="SAM" id="Phobius"/>
    </source>
</evidence>
<gene>
    <name evidence="5" type="ORF">HGM15179_000434</name>
    <name evidence="4" type="ORF">HGM15179_002479</name>
    <name evidence="3" type="ORF">HGM15179_018855</name>
</gene>
<keyword evidence="2" id="KW-1133">Transmembrane helix</keyword>
<proteinExistence type="predicted"/>
<protein>
    <submittedName>
        <fullName evidence="4">Uncharacterized protein</fullName>
    </submittedName>
</protein>